<dbReference type="EMBL" id="LAZR01001408">
    <property type="protein sequence ID" value="KKN45174.1"/>
    <property type="molecule type" value="Genomic_DNA"/>
</dbReference>
<proteinExistence type="predicted"/>
<sequence length="135" mass="16149">MESIKFFGRLLVRISRITMTKRFETEFYTILEEVIKDLGIFWNFLIINLFILPEEEAKNWHRKLQFFQKRLDILIEKAGILKRCGKCGVQFPSTRKYFYLNMGSKDNLRPDCIKCHKETKRIGYNRKIAPESIHG</sequence>
<comment type="caution">
    <text evidence="1">The sequence shown here is derived from an EMBL/GenBank/DDBJ whole genome shotgun (WGS) entry which is preliminary data.</text>
</comment>
<reference evidence="1" key="1">
    <citation type="journal article" date="2015" name="Nature">
        <title>Complex archaea that bridge the gap between prokaryotes and eukaryotes.</title>
        <authorList>
            <person name="Spang A."/>
            <person name="Saw J.H."/>
            <person name="Jorgensen S.L."/>
            <person name="Zaremba-Niedzwiedzka K."/>
            <person name="Martijn J."/>
            <person name="Lind A.E."/>
            <person name="van Eijk R."/>
            <person name="Schleper C."/>
            <person name="Guy L."/>
            <person name="Ettema T.J."/>
        </authorList>
    </citation>
    <scope>NUCLEOTIDE SEQUENCE</scope>
</reference>
<gene>
    <name evidence="1" type="ORF">LCGC14_0685820</name>
</gene>
<dbReference type="AlphaFoldDB" id="A0A0F9QRT1"/>
<organism evidence="1">
    <name type="scientific">marine sediment metagenome</name>
    <dbReference type="NCBI Taxonomy" id="412755"/>
    <lineage>
        <taxon>unclassified sequences</taxon>
        <taxon>metagenomes</taxon>
        <taxon>ecological metagenomes</taxon>
    </lineage>
</organism>
<evidence type="ECO:0000313" key="1">
    <source>
        <dbReference type="EMBL" id="KKN45174.1"/>
    </source>
</evidence>
<protein>
    <submittedName>
        <fullName evidence="1">Uncharacterized protein</fullName>
    </submittedName>
</protein>
<accession>A0A0F9QRT1</accession>
<name>A0A0F9QRT1_9ZZZZ</name>